<evidence type="ECO:0000256" key="7">
    <source>
        <dbReference type="ARBA" id="ARBA00023136"/>
    </source>
</evidence>
<evidence type="ECO:0000313" key="8">
    <source>
        <dbReference type="EMBL" id="MCM2373466.1"/>
    </source>
</evidence>
<dbReference type="InterPro" id="IPR003995">
    <property type="entry name" value="RTX_toxin_determinant-A"/>
</dbReference>
<gene>
    <name evidence="8" type="ORF">NB063_22875</name>
</gene>
<name>A0ABT0UAW4_9BACT</name>
<comment type="caution">
    <text evidence="8">The sequence shown here is derived from an EMBL/GenBank/DDBJ whole genome shotgun (WGS) entry which is preliminary data.</text>
</comment>
<dbReference type="PRINTS" id="PR01488">
    <property type="entry name" value="RTXTOXINA"/>
</dbReference>
<dbReference type="Pfam" id="PF00353">
    <property type="entry name" value="HemolysinCabind"/>
    <property type="match status" value="5"/>
</dbReference>
<sequence length="713" mass="76117">MTFSTLASKRPLKLRKRIFEQLEPRHLMTSYIYVDFGDAWADGQLNLGQSAELLTDDALNGPSSFAGGIEMMTPFGSGIEAGVDFNGDGQSNDTDTRLVISETLAEVGRIFAPFDIAIEQVSAATLDDVGDRLAERSSKDAYILVGSEHNPEARGVAPGCDLGNELDNTALVFGASSIYSSSDGRLLVSILGLARTIAHEAAHTFGAQHTKGEIGKSDLMHSDGPHDSEARVTRFELESATDCSGTQQNTYQLLADTLGTRPNSPAYVSGTGKHDDIRIVATSTNSATVTIDAYDDPSRTTLIASTSYQVDTTFGIIVEALAGEDNVHVLRNRYVRGDIVPNVEMRGGSGNDTLIGLSGNDVFEGGRGNDVLRGNGGDDIYIFRDIYIYGGGLPVQHHMNLGLDTVEETSGNDTLDFSAFHRGVRVELDSDDVQTVERRAYLMSEAGTQEEYGPEVDNPSLQIQLRAVGKSNNGVDNVIGTAFSDNLIASDRGSRLVGNGGNDQLISGAGDDFLDGGLGDDIYLFHGSQNLGADTLAETAMLKTNGVDTLTFTNLASPIDLDLAESAIQVVAQGMLSLTLGNGNAIENVFGTQYSDVIRGNSRANEFHGGDAADQLYGRLGNDRLYGGGDVDYLFGGGNDDTLFGGEGDDHLFGEDGLDILYGQSGNDWLDGGNDEFADELWGGAGSDSFIAWTNAIAESNKDRQRYESLIWQ</sequence>
<keyword evidence="5" id="KW-0677">Repeat</keyword>
<dbReference type="EMBL" id="JAMQBK010000062">
    <property type="protein sequence ID" value="MCM2373466.1"/>
    <property type="molecule type" value="Genomic_DNA"/>
</dbReference>
<evidence type="ECO:0000256" key="2">
    <source>
        <dbReference type="ARBA" id="ARBA00004613"/>
    </source>
</evidence>
<dbReference type="Gene3D" id="2.150.10.10">
    <property type="entry name" value="Serralysin-like metalloprotease, C-terminal"/>
    <property type="match status" value="4"/>
</dbReference>
<keyword evidence="7" id="KW-0472">Membrane</keyword>
<dbReference type="PROSITE" id="PS00330">
    <property type="entry name" value="HEMOLYSIN_CALCIUM"/>
    <property type="match status" value="1"/>
</dbReference>
<evidence type="ECO:0000256" key="6">
    <source>
        <dbReference type="ARBA" id="ARBA00023026"/>
    </source>
</evidence>
<evidence type="ECO:0000256" key="4">
    <source>
        <dbReference type="ARBA" id="ARBA00022656"/>
    </source>
</evidence>
<evidence type="ECO:0000313" key="9">
    <source>
        <dbReference type="Proteomes" id="UP001202961"/>
    </source>
</evidence>
<dbReference type="InterPro" id="IPR011049">
    <property type="entry name" value="Serralysin-like_metalloprot_C"/>
</dbReference>
<dbReference type="PANTHER" id="PTHR38340:SF1">
    <property type="entry name" value="S-LAYER PROTEIN"/>
    <property type="match status" value="1"/>
</dbReference>
<dbReference type="Proteomes" id="UP001202961">
    <property type="component" value="Unassembled WGS sequence"/>
</dbReference>
<dbReference type="RefSeq" id="WP_250931225.1">
    <property type="nucleotide sequence ID" value="NZ_JAMQBK010000062.1"/>
</dbReference>
<keyword evidence="6" id="KW-0843">Virulence</keyword>
<protein>
    <recommendedName>
        <fullName evidence="10">Peptidase M10 serralysin C-terminal domain-containing protein</fullName>
    </recommendedName>
</protein>
<comment type="subcellular location">
    <subcellularLocation>
        <location evidence="1">Membrane</location>
    </subcellularLocation>
    <subcellularLocation>
        <location evidence="2">Secreted</location>
    </subcellularLocation>
</comment>
<evidence type="ECO:0000256" key="3">
    <source>
        <dbReference type="ARBA" id="ARBA00022525"/>
    </source>
</evidence>
<accession>A0ABT0UAW4</accession>
<dbReference type="InterPro" id="IPR018511">
    <property type="entry name" value="Hemolysin-typ_Ca-bd_CS"/>
</dbReference>
<evidence type="ECO:0000256" key="1">
    <source>
        <dbReference type="ARBA" id="ARBA00004370"/>
    </source>
</evidence>
<organism evidence="8 9">
    <name type="scientific">Aporhodopirellula aestuarii</name>
    <dbReference type="NCBI Taxonomy" id="2950107"/>
    <lineage>
        <taxon>Bacteria</taxon>
        <taxon>Pseudomonadati</taxon>
        <taxon>Planctomycetota</taxon>
        <taxon>Planctomycetia</taxon>
        <taxon>Pirellulales</taxon>
        <taxon>Pirellulaceae</taxon>
        <taxon>Aporhodopirellula</taxon>
    </lineage>
</organism>
<dbReference type="PRINTS" id="PR00313">
    <property type="entry name" value="CABNDNGRPT"/>
</dbReference>
<keyword evidence="9" id="KW-1185">Reference proteome</keyword>
<evidence type="ECO:0000256" key="5">
    <source>
        <dbReference type="ARBA" id="ARBA00022737"/>
    </source>
</evidence>
<dbReference type="SUPFAM" id="SSF55486">
    <property type="entry name" value="Metalloproteases ('zincins'), catalytic domain"/>
    <property type="match status" value="1"/>
</dbReference>
<keyword evidence="3" id="KW-0964">Secreted</keyword>
<dbReference type="PANTHER" id="PTHR38340">
    <property type="entry name" value="S-LAYER PROTEIN"/>
    <property type="match status" value="1"/>
</dbReference>
<dbReference type="InterPro" id="IPR001343">
    <property type="entry name" value="Hemolysn_Ca-bd"/>
</dbReference>
<keyword evidence="4" id="KW-0800">Toxin</keyword>
<dbReference type="InterPro" id="IPR050557">
    <property type="entry name" value="RTX_toxin/Mannuronan_C5-epim"/>
</dbReference>
<proteinExistence type="predicted"/>
<reference evidence="8 9" key="1">
    <citation type="journal article" date="2022" name="Syst. Appl. Microbiol.">
        <title>Rhodopirellula aestuarii sp. nov., a novel member of the genus Rhodopirellula isolated from brackish sediments collected in the Tagus River estuary, Portugal.</title>
        <authorList>
            <person name="Vitorino I.R."/>
            <person name="Klimek D."/>
            <person name="Calusinska M."/>
            <person name="Lobo-da-Cunha A."/>
            <person name="Vasconcelos V."/>
            <person name="Lage O.M."/>
        </authorList>
    </citation>
    <scope>NUCLEOTIDE SEQUENCE [LARGE SCALE GENOMIC DNA]</scope>
    <source>
        <strain evidence="8 9">ICT_H3.1</strain>
    </source>
</reference>
<evidence type="ECO:0008006" key="10">
    <source>
        <dbReference type="Google" id="ProtNLM"/>
    </source>
</evidence>
<dbReference type="SUPFAM" id="SSF51120">
    <property type="entry name" value="beta-Roll"/>
    <property type="match status" value="4"/>
</dbReference>